<keyword evidence="4" id="KW-0472">Membrane</keyword>
<gene>
    <name evidence="6" type="ORF">GCM10025778_10210</name>
</gene>
<dbReference type="Gene3D" id="3.30.565.10">
    <property type="entry name" value="Histidine kinase-like ATPase, C-terminal domain"/>
    <property type="match status" value="1"/>
</dbReference>
<sequence>MLLIVVASIPVLGPDAISFGPFIISYAAYLLSLRTMWIVNALVLATSLGVAVITNMVGDFIFLIGLLAVLVVVNAVNTALIRHSIRSGDLRMDHAILSSQDRMARDVHDVLGHSLTAVSLKAELAERLLDTDVAAARAELSQIRELTAEALESIRATVGGLRRTTLAEELEPVCAALDDAQLHTVLSGDAQKVHPVRSIVMSWVLRESITNVLRHAHATTCWITVRGDSLTVEDDGDSLAGSAEGHGLRGLRERARLAEANCRIGTSEHGGTKVSVQWD</sequence>
<comment type="caution">
    <text evidence="6">The sequence shown here is derived from an EMBL/GenBank/DDBJ whole genome shotgun (WGS) entry which is preliminary data.</text>
</comment>
<feature type="transmembrane region" description="Helical" evidence="4">
    <location>
        <begin position="36"/>
        <end position="54"/>
    </location>
</feature>
<dbReference type="CDD" id="cd16917">
    <property type="entry name" value="HATPase_UhpB-NarQ-NarX-like"/>
    <property type="match status" value="1"/>
</dbReference>
<evidence type="ECO:0000256" key="3">
    <source>
        <dbReference type="ARBA" id="ARBA00023012"/>
    </source>
</evidence>
<keyword evidence="1" id="KW-0808">Transferase</keyword>
<reference evidence="7" key="1">
    <citation type="journal article" date="2019" name="Int. J. Syst. Evol. Microbiol.">
        <title>The Global Catalogue of Microorganisms (GCM) 10K type strain sequencing project: providing services to taxonomists for standard genome sequencing and annotation.</title>
        <authorList>
            <consortium name="The Broad Institute Genomics Platform"/>
            <consortium name="The Broad Institute Genome Sequencing Center for Infectious Disease"/>
            <person name="Wu L."/>
            <person name="Ma J."/>
        </authorList>
    </citation>
    <scope>NUCLEOTIDE SEQUENCE [LARGE SCALE GENOMIC DNA]</scope>
    <source>
        <strain evidence="7">JCM 18952</strain>
    </source>
</reference>
<proteinExistence type="predicted"/>
<dbReference type="EMBL" id="BAABLK010000022">
    <property type="protein sequence ID" value="GAA5226488.1"/>
    <property type="molecule type" value="Genomic_DNA"/>
</dbReference>
<dbReference type="RefSeq" id="WP_210099556.1">
    <property type="nucleotide sequence ID" value="NZ_BAABLK010000022.1"/>
</dbReference>
<dbReference type="InterPro" id="IPR011712">
    <property type="entry name" value="Sig_transdc_His_kin_sub3_dim/P"/>
</dbReference>
<dbReference type="Proteomes" id="UP001501257">
    <property type="component" value="Unassembled WGS sequence"/>
</dbReference>
<name>A0ABP9TJY8_9MICC</name>
<keyword evidence="4" id="KW-1133">Transmembrane helix</keyword>
<evidence type="ECO:0000259" key="5">
    <source>
        <dbReference type="Pfam" id="PF07730"/>
    </source>
</evidence>
<evidence type="ECO:0000313" key="7">
    <source>
        <dbReference type="Proteomes" id="UP001501257"/>
    </source>
</evidence>
<feature type="transmembrane region" description="Helical" evidence="4">
    <location>
        <begin position="6"/>
        <end position="29"/>
    </location>
</feature>
<dbReference type="PANTHER" id="PTHR24421:SF63">
    <property type="entry name" value="SENSOR HISTIDINE KINASE DESK"/>
    <property type="match status" value="1"/>
</dbReference>
<organism evidence="6 7">
    <name type="scientific">Paeniglutamicibacter antarcticus</name>
    <dbReference type="NCBI Taxonomy" id="494023"/>
    <lineage>
        <taxon>Bacteria</taxon>
        <taxon>Bacillati</taxon>
        <taxon>Actinomycetota</taxon>
        <taxon>Actinomycetes</taxon>
        <taxon>Micrococcales</taxon>
        <taxon>Micrococcaceae</taxon>
        <taxon>Paeniglutamicibacter</taxon>
    </lineage>
</organism>
<feature type="transmembrane region" description="Helical" evidence="4">
    <location>
        <begin position="60"/>
        <end position="81"/>
    </location>
</feature>
<dbReference type="PANTHER" id="PTHR24421">
    <property type="entry name" value="NITRATE/NITRITE SENSOR PROTEIN NARX-RELATED"/>
    <property type="match status" value="1"/>
</dbReference>
<accession>A0ABP9TJY8</accession>
<dbReference type="Pfam" id="PF07730">
    <property type="entry name" value="HisKA_3"/>
    <property type="match status" value="1"/>
</dbReference>
<dbReference type="InterPro" id="IPR036890">
    <property type="entry name" value="HATPase_C_sf"/>
</dbReference>
<evidence type="ECO:0000256" key="4">
    <source>
        <dbReference type="SAM" id="Phobius"/>
    </source>
</evidence>
<evidence type="ECO:0000313" key="6">
    <source>
        <dbReference type="EMBL" id="GAA5226488.1"/>
    </source>
</evidence>
<keyword evidence="2" id="KW-0418">Kinase</keyword>
<dbReference type="Gene3D" id="1.20.5.1930">
    <property type="match status" value="1"/>
</dbReference>
<evidence type="ECO:0000256" key="2">
    <source>
        <dbReference type="ARBA" id="ARBA00022777"/>
    </source>
</evidence>
<keyword evidence="7" id="KW-1185">Reference proteome</keyword>
<protein>
    <recommendedName>
        <fullName evidence="5">Signal transduction histidine kinase subgroup 3 dimerisation and phosphoacceptor domain-containing protein</fullName>
    </recommendedName>
</protein>
<dbReference type="InterPro" id="IPR050482">
    <property type="entry name" value="Sensor_HK_TwoCompSys"/>
</dbReference>
<keyword evidence="4" id="KW-0812">Transmembrane</keyword>
<evidence type="ECO:0000256" key="1">
    <source>
        <dbReference type="ARBA" id="ARBA00022679"/>
    </source>
</evidence>
<feature type="domain" description="Signal transduction histidine kinase subgroup 3 dimerisation and phosphoacceptor" evidence="5">
    <location>
        <begin position="102"/>
        <end position="165"/>
    </location>
</feature>
<keyword evidence="3" id="KW-0902">Two-component regulatory system</keyword>
<dbReference type="SUPFAM" id="SSF55874">
    <property type="entry name" value="ATPase domain of HSP90 chaperone/DNA topoisomerase II/histidine kinase"/>
    <property type="match status" value="1"/>
</dbReference>